<name>A0A0E9TGU0_ANGAN</name>
<evidence type="ECO:0000313" key="1">
    <source>
        <dbReference type="EMBL" id="JAH52687.1"/>
    </source>
</evidence>
<accession>A0A0E9TGU0</accession>
<dbReference type="AlphaFoldDB" id="A0A0E9TGU0"/>
<dbReference type="EMBL" id="GBXM01055890">
    <property type="protein sequence ID" value="JAH52687.1"/>
    <property type="molecule type" value="Transcribed_RNA"/>
</dbReference>
<reference evidence="1" key="1">
    <citation type="submission" date="2014-11" db="EMBL/GenBank/DDBJ databases">
        <authorList>
            <person name="Amaro Gonzalez C."/>
        </authorList>
    </citation>
    <scope>NUCLEOTIDE SEQUENCE</scope>
</reference>
<proteinExistence type="predicted"/>
<protein>
    <submittedName>
        <fullName evidence="1">Uncharacterized protein</fullName>
    </submittedName>
</protein>
<organism evidence="1">
    <name type="scientific">Anguilla anguilla</name>
    <name type="common">European freshwater eel</name>
    <name type="synonym">Muraena anguilla</name>
    <dbReference type="NCBI Taxonomy" id="7936"/>
    <lineage>
        <taxon>Eukaryota</taxon>
        <taxon>Metazoa</taxon>
        <taxon>Chordata</taxon>
        <taxon>Craniata</taxon>
        <taxon>Vertebrata</taxon>
        <taxon>Euteleostomi</taxon>
        <taxon>Actinopterygii</taxon>
        <taxon>Neopterygii</taxon>
        <taxon>Teleostei</taxon>
        <taxon>Anguilliformes</taxon>
        <taxon>Anguillidae</taxon>
        <taxon>Anguilla</taxon>
    </lineage>
</organism>
<sequence length="49" mass="5980">MIPCFHKDYLCLFFHSSYRSQQRKFIFTIGWINYDIPTTKAFQKDKTDV</sequence>
<reference evidence="1" key="2">
    <citation type="journal article" date="2015" name="Fish Shellfish Immunol.">
        <title>Early steps in the European eel (Anguilla anguilla)-Vibrio vulnificus interaction in the gills: Role of the RtxA13 toxin.</title>
        <authorList>
            <person name="Callol A."/>
            <person name="Pajuelo D."/>
            <person name="Ebbesson L."/>
            <person name="Teles M."/>
            <person name="MacKenzie S."/>
            <person name="Amaro C."/>
        </authorList>
    </citation>
    <scope>NUCLEOTIDE SEQUENCE</scope>
</reference>